<dbReference type="Pfam" id="PF03959">
    <property type="entry name" value="FSH1"/>
    <property type="match status" value="1"/>
</dbReference>
<dbReference type="Gene3D" id="3.40.50.1820">
    <property type="entry name" value="alpha/beta hydrolase"/>
    <property type="match status" value="1"/>
</dbReference>
<dbReference type="Proteomes" id="UP001515480">
    <property type="component" value="Unassembled WGS sequence"/>
</dbReference>
<reference evidence="2 3" key="1">
    <citation type="journal article" date="2024" name="Science">
        <title>Giant polyketide synthase enzymes in the biosynthesis of giant marine polyether toxins.</title>
        <authorList>
            <person name="Fallon T.R."/>
            <person name="Shende V.V."/>
            <person name="Wierzbicki I.H."/>
            <person name="Pendleton A.L."/>
            <person name="Watervoot N.F."/>
            <person name="Auber R.P."/>
            <person name="Gonzalez D.J."/>
            <person name="Wisecaver J.H."/>
            <person name="Moore B.S."/>
        </authorList>
    </citation>
    <scope>NUCLEOTIDE SEQUENCE [LARGE SCALE GENOMIC DNA]</scope>
    <source>
        <strain evidence="2 3">12B1</strain>
    </source>
</reference>
<name>A0AB34ILU4_PRYPA</name>
<gene>
    <name evidence="2" type="ORF">AB1Y20_011427</name>
</gene>
<sequence length="185" mass="19992">MVRVLYCHGLESGPHGYKVEAMRAWAETVTCADQEMSLINPLKRHSIVRSLAAVLFDEGPSGWLPAAFQRSLEKCAQLQREALSSCGRVDVLVGSSWGGAVALKLLADGSYAGPSVLLCPAHRAPERWAGVFGADRLREEASALISSVANLHPEVKARCVLVHGTADTTIPIEDSRELAQRSELF</sequence>
<dbReference type="AlphaFoldDB" id="A0AB34ILU4"/>
<dbReference type="InterPro" id="IPR005645">
    <property type="entry name" value="FSH-like_dom"/>
</dbReference>
<evidence type="ECO:0000313" key="2">
    <source>
        <dbReference type="EMBL" id="KAL1503376.1"/>
    </source>
</evidence>
<accession>A0AB34ILU4</accession>
<dbReference type="InterPro" id="IPR029058">
    <property type="entry name" value="AB_hydrolase_fold"/>
</dbReference>
<keyword evidence="3" id="KW-1185">Reference proteome</keyword>
<dbReference type="EMBL" id="JBGBPQ010000022">
    <property type="protein sequence ID" value="KAL1503376.1"/>
    <property type="molecule type" value="Genomic_DNA"/>
</dbReference>
<dbReference type="SUPFAM" id="SSF53474">
    <property type="entry name" value="alpha/beta-Hydrolases"/>
    <property type="match status" value="1"/>
</dbReference>
<feature type="domain" description="Serine hydrolase" evidence="1">
    <location>
        <begin position="69"/>
        <end position="181"/>
    </location>
</feature>
<proteinExistence type="predicted"/>
<organism evidence="2 3">
    <name type="scientific">Prymnesium parvum</name>
    <name type="common">Toxic golden alga</name>
    <dbReference type="NCBI Taxonomy" id="97485"/>
    <lineage>
        <taxon>Eukaryota</taxon>
        <taxon>Haptista</taxon>
        <taxon>Haptophyta</taxon>
        <taxon>Prymnesiophyceae</taxon>
        <taxon>Prymnesiales</taxon>
        <taxon>Prymnesiaceae</taxon>
        <taxon>Prymnesium</taxon>
    </lineage>
</organism>
<evidence type="ECO:0000313" key="3">
    <source>
        <dbReference type="Proteomes" id="UP001515480"/>
    </source>
</evidence>
<comment type="caution">
    <text evidence="2">The sequence shown here is derived from an EMBL/GenBank/DDBJ whole genome shotgun (WGS) entry which is preliminary data.</text>
</comment>
<evidence type="ECO:0000259" key="1">
    <source>
        <dbReference type="Pfam" id="PF03959"/>
    </source>
</evidence>
<protein>
    <recommendedName>
        <fullName evidence="1">Serine hydrolase domain-containing protein</fullName>
    </recommendedName>
</protein>